<evidence type="ECO:0000313" key="1">
    <source>
        <dbReference type="EMBL" id="KAJ3551141.1"/>
    </source>
</evidence>
<name>A0ACC1T280_9APHY</name>
<dbReference type="Proteomes" id="UP001148662">
    <property type="component" value="Unassembled WGS sequence"/>
</dbReference>
<gene>
    <name evidence="1" type="ORF">NM688_g4897</name>
</gene>
<reference evidence="1" key="1">
    <citation type="submission" date="2022-07" db="EMBL/GenBank/DDBJ databases">
        <title>Genome Sequence of Phlebia brevispora.</title>
        <authorList>
            <person name="Buettner E."/>
        </authorList>
    </citation>
    <scope>NUCLEOTIDE SEQUENCE</scope>
    <source>
        <strain evidence="1">MPL23</strain>
    </source>
</reference>
<sequence length="511" mass="58013">MTSDLQTSTSAHVAELEVPPTWRLWSGWTTGLVERQKTKEWWQVEDPMDDIDFDEAVAFPTWKPNAEVFQVGVPDYSRTQRGWFHVKSWPPVASTEHETEVVFSTGADISPKLFGFILKHIVQPGPQKTVSKREAGRLSLVCRGWAGILRPRIFESITIRGREDVEALSRFLRDPTSRMATYIRMLMMSQSFTQYPCQPWIHTVSTHCLPKLPNLISRPVTELSGPLQAGRFIKSLSDMLPRSVPWAFSEVTTLHLRDLHFQNVGDLMRVPQELPSLYDMKCKNVTWDRSSNGEVPAVSSYLTRTRSPMLRAVRYTFQGCTDDTAAAWFAVLLALKRRDRLEPGDAHLVCGIASALMRNVASFDRADYAVESWRFEGSLAFGVKQRNVKRWDAMPAVSVHYGQSGVGEALRVQEIKIYFSRASVSNAIESCDWETVNKLMEAFSALESLLIVFHPKDDVLPVHNMIIEKYMSGWTQAERLMYSCSPPTSPFTTLPTTFPHEYTFFPGAGMM</sequence>
<dbReference type="EMBL" id="JANHOG010000855">
    <property type="protein sequence ID" value="KAJ3551141.1"/>
    <property type="molecule type" value="Genomic_DNA"/>
</dbReference>
<accession>A0ACC1T280</accession>
<comment type="caution">
    <text evidence="1">The sequence shown here is derived from an EMBL/GenBank/DDBJ whole genome shotgun (WGS) entry which is preliminary data.</text>
</comment>
<proteinExistence type="predicted"/>
<organism evidence="1 2">
    <name type="scientific">Phlebia brevispora</name>
    <dbReference type="NCBI Taxonomy" id="194682"/>
    <lineage>
        <taxon>Eukaryota</taxon>
        <taxon>Fungi</taxon>
        <taxon>Dikarya</taxon>
        <taxon>Basidiomycota</taxon>
        <taxon>Agaricomycotina</taxon>
        <taxon>Agaricomycetes</taxon>
        <taxon>Polyporales</taxon>
        <taxon>Meruliaceae</taxon>
        <taxon>Phlebia</taxon>
    </lineage>
</organism>
<protein>
    <submittedName>
        <fullName evidence="1">Uncharacterized protein</fullName>
    </submittedName>
</protein>
<evidence type="ECO:0000313" key="2">
    <source>
        <dbReference type="Proteomes" id="UP001148662"/>
    </source>
</evidence>
<keyword evidence="2" id="KW-1185">Reference proteome</keyword>